<name>A0ABY8DMW3_9HYPH</name>
<dbReference type="Gene3D" id="3.30.530.20">
    <property type="match status" value="1"/>
</dbReference>
<dbReference type="Pfam" id="PF08327">
    <property type="entry name" value="AHSA1"/>
    <property type="match status" value="1"/>
</dbReference>
<sequence>MTDTAKLFETWSPDREIVLVKVFNHPRDKVFAAWMDPKALAEWYGPAGLSIETREADIREGGVWRFDMVGMFEGQEQRFENLMRFVEIAPNERIVMDYGTPDPDDPDRFHMVVTFDEQAVGKTVLTMRQLHPSRARRQAVISFGAVEYGLQTLDGLAAWLDS</sequence>
<gene>
    <name evidence="3" type="ORF">PZN02_005459</name>
</gene>
<organism evidence="3 4">
    <name type="scientific">Sinorhizobium garamanticum</name>
    <dbReference type="NCBI Taxonomy" id="680247"/>
    <lineage>
        <taxon>Bacteria</taxon>
        <taxon>Pseudomonadati</taxon>
        <taxon>Pseudomonadota</taxon>
        <taxon>Alphaproteobacteria</taxon>
        <taxon>Hyphomicrobiales</taxon>
        <taxon>Rhizobiaceae</taxon>
        <taxon>Sinorhizobium/Ensifer group</taxon>
        <taxon>Sinorhizobium</taxon>
    </lineage>
</organism>
<dbReference type="SUPFAM" id="SSF55961">
    <property type="entry name" value="Bet v1-like"/>
    <property type="match status" value="1"/>
</dbReference>
<dbReference type="InterPro" id="IPR013538">
    <property type="entry name" value="ASHA1/2-like_C"/>
</dbReference>
<evidence type="ECO:0000259" key="2">
    <source>
        <dbReference type="Pfam" id="PF08327"/>
    </source>
</evidence>
<feature type="domain" description="Activator of Hsp90 ATPase homologue 1/2-like C-terminal" evidence="2">
    <location>
        <begin position="24"/>
        <end position="160"/>
    </location>
</feature>
<protein>
    <submittedName>
        <fullName evidence="3">SRPBCC family protein</fullName>
    </submittedName>
</protein>
<dbReference type="CDD" id="cd08894">
    <property type="entry name" value="SRPBCC_CalC_Aha1-like_1"/>
    <property type="match status" value="1"/>
</dbReference>
<dbReference type="EMBL" id="CP120374">
    <property type="protein sequence ID" value="WEX91332.1"/>
    <property type="molecule type" value="Genomic_DNA"/>
</dbReference>
<comment type="similarity">
    <text evidence="1">Belongs to the AHA1 family.</text>
</comment>
<evidence type="ECO:0000313" key="3">
    <source>
        <dbReference type="EMBL" id="WEX91332.1"/>
    </source>
</evidence>
<reference evidence="3 4" key="1">
    <citation type="submission" date="2023-03" db="EMBL/GenBank/DDBJ databases">
        <authorList>
            <person name="Kaur S."/>
            <person name="Espinosa-Saiz D."/>
            <person name="Velazquez E."/>
            <person name="Menendez E."/>
            <person name="diCenzo G.C."/>
        </authorList>
    </citation>
    <scope>NUCLEOTIDE SEQUENCE [LARGE SCALE GENOMIC DNA]</scope>
    <source>
        <strain evidence="3 4">LMG 24692</strain>
    </source>
</reference>
<evidence type="ECO:0000256" key="1">
    <source>
        <dbReference type="ARBA" id="ARBA00006817"/>
    </source>
</evidence>
<dbReference type="InterPro" id="IPR023393">
    <property type="entry name" value="START-like_dom_sf"/>
</dbReference>
<dbReference type="RefSeq" id="WP_280663296.1">
    <property type="nucleotide sequence ID" value="NZ_CP120374.1"/>
</dbReference>
<proteinExistence type="inferred from homology"/>
<evidence type="ECO:0000313" key="4">
    <source>
        <dbReference type="Proteomes" id="UP001229355"/>
    </source>
</evidence>
<dbReference type="Proteomes" id="UP001229355">
    <property type="component" value="Chromosome 2"/>
</dbReference>
<accession>A0ABY8DMW3</accession>
<keyword evidence="4" id="KW-1185">Reference proteome</keyword>